<dbReference type="PANTHER" id="PTHR32305">
    <property type="match status" value="1"/>
</dbReference>
<evidence type="ECO:0000313" key="5">
    <source>
        <dbReference type="Proteomes" id="UP000242367"/>
    </source>
</evidence>
<feature type="region of interest" description="Disordered" evidence="2">
    <location>
        <begin position="39"/>
        <end position="103"/>
    </location>
</feature>
<proteinExistence type="predicted"/>
<dbReference type="Pfam" id="PF07591">
    <property type="entry name" value="PT-HINT"/>
    <property type="match status" value="1"/>
</dbReference>
<protein>
    <submittedName>
        <fullName evidence="4">tRNA3(Ser)-specific nuclease WapA</fullName>
        <ecNumber evidence="4">3.1.-.-</ecNumber>
    </submittedName>
</protein>
<sequence>MQSSRVLIGLRRCARVLALLLLVVLPAGLVEALPASAFADPKGTRPATQKQRKPVKGSRGKVKPRRPDPTAAKTLRTPPRGAWPSTGSTEVTVQGGAGEGTAGGLRVRVAGKKTAEPRKLRVDVLSRQEAAAAGVSGVLLRLSRTDTVKTNEKLRVSIGYGTFADAFGGAFGSHLRLIALPKCPPGKSANCGKPTELPSANDGATRTVTADLPAATAGATTMVALAADTGSDQGTYGATNLAPSSKWSVSPSSGGFSWSYPFRTVPAPGGMAPSVGLGYSSQSVDGETSATNNQGSWIGEGFSYEPGYIERRYKACADDGNKGVGDLCWATDNAVIQLGGTSTELIKDDATGKWRLKDDDGSKVERLTGATNGDDNGEHWRITTTDGTQYYFGLNRLPGWASGNEETSSVWRMPVFGNNSGEPCYKSSGFADSWCNQAWRWNLDYVKSPHGDVLSYYYAKETNYYARNAKTDVNGTPYDRGGYLKRADYGQRDGQVYSTPAAARVAFDVTERCMPSTGVTCDPAAVPDSANWPDVPGWLNCKPDTKCTWQQTGPSFWTRKRLVKIRTQMRSGTGYADVDSWTLTHEFKDNGDGSRTLWLAKIDHAGLVGGTATTPSIQLVGKQLPNRIDIPNDNIQPMVRYRLATVYTDSGGQLDVNYAPTECTSSSLPKPGESTKRCFPVKWTPPGVTDPITDWFHKYVVEKVIQTDRTGGSPDQVTKYEYEGDAGWRYTDPDGIADPKNLTWGEWAGYGKVHVLGGDGQTYTTRTDYTYFRGMDGDKDPAGGTRSVSVKDSTDTSYTDYPDLAGFELESVVYDGASIVSKTINAPWRKQTATRKNDWGTDRAGFVDTGTTRGLTALSAGGWRETKSTTTYDDTTGRILQEDDLGDLSTATDDVCTLTSYADDVDAWMRTYVKRVEKLSVKCADAGTADRSTKLLSDTLTSYDGQAYGTAPTKGDVTKVQTLKSHDGTTAKYITDAEGTFDEHGRPLTAKDPAGSTTTTEYTDTDGLATYKKETNPLGHITETWFTPGWNAPAAQIDPNGKRTDLAYDPLGRLTSVWFPDRPKANSFTPSVKYSYAVPGDGITSVKTEKIENDGTYGTEYKLLDGFLRPRQIQTEGPDGGRLVADTFYNGIGQVAKANETYWANGPPSSTLLTIDNGLVNGQTVMAYDGAGRPKVETFRVAGQDKWSTTTTYGGDRVSTQPPAGGTPSTAITDAQGRTIQLLQYKGTSPTGDHDTSTYTYTAAGSLATVTNESNEVWRYEYDQRGRRIKAVDPDAGTTTYGYDDLDRPVLTTDARNKSIFTTYDKISRKTATYEGTDANGKKLTQWTYDTKYKGQLYSTLRHTDGTSANAYGSAVLTRDDFYRPTSTRYVVPSAEGNLKGTYDFTTSYNRDGTIKTIGMPAAGDLPAEVVRYGYDDLQRPITVDGTTSYLTRTDYAPTGELLQRELSTGGKKTWQTYTYERGTNRLVESKLNRELQGAVPDFRGQYSYTDSGSITSINDAATGDDQCFSYDYLDRLSAAWTAKSDCSTAPTKENVTTTVGGPDPYWTSYTQDPNGNRRKVVQHTLTATGTDTTANYTYPTNGAARPHAVSRVVDTTPTGDRLNTYAYDEAGNTTERVLAGQKQTLTWDSEGSLASVKEADGSTSSYVYDGDGNRLIRKEPGTSTLYLPGMELRLLSSGTVEGTRYYQHGDDTIATRTKDGVTFLSADHNSTSLLAVKDGAEQTLTRRRLDPFGNARNGADKPPAWIDDKGFLGAPKDSSGLTHMGAREYDPKLGRFISVDPLFDDKDPQSWNGYSYADNDPVSKSDPDGQWCRRIDGYLECFNGDGQNRVPHPSGNGYTVYPKHGRPVNSGDVGPARNTRPAINPRIAAQKQAAEQAKQRLKAAAMALGKIAAEELGITDALDCFTKGDIGGCAETALNVVTMISGGPLLKFLRKHGNPFKWAQTFRLGKKILGLVKELAKSFNEWRNSSRLAKELEMAATCTVGNSFMPSTTVLMADGKRKRIDQINPGDRVQATDPATGKRIFKPVVATIVGHGTKNLVDITVITTSGKRGLVVATDGHPFWAVAFTPAPWRRAAVFGWVNAGSLQPGMRLRTNSGANVRVVEVRHRISIRQNVYNLSVADAHTYYVAAGAPAILVHNCGSGEITDETMNMHILRRHSLELDHRFPEFAAKTKFAEGVTPDQIRIWARAAMGAPMDKISTANGAHRHLYNAGEVVGFEGETHVAVWVEGGRVTSVHPESP</sequence>
<comment type="caution">
    <text evidence="4">The sequence shown here is derived from an EMBL/GenBank/DDBJ whole genome shotgun (WGS) entry which is preliminary data.</text>
</comment>
<dbReference type="InterPro" id="IPR030934">
    <property type="entry name" value="Intein_C"/>
</dbReference>
<accession>A0A2P4UP66</accession>
<reference evidence="4 5" key="1">
    <citation type="journal article" date="2017" name="Chemistry">
        <title>Isolation, Biosynthesis and Chemical Modifications of Rubterolones A-F: Rare Tropolone Alkaloids from Actinomadura sp. 5-2.</title>
        <authorList>
            <person name="Guo H."/>
            <person name="Benndorf R."/>
            <person name="Leichnitz D."/>
            <person name="Klassen J.L."/>
            <person name="Vollmers J."/>
            <person name="Gorls H."/>
            <person name="Steinacker M."/>
            <person name="Weigel C."/>
            <person name="Dahse H.M."/>
            <person name="Kaster A.K."/>
            <person name="de Beer Z.W."/>
            <person name="Poulsen M."/>
            <person name="Beemelmanns C."/>
        </authorList>
    </citation>
    <scope>NUCLEOTIDE SEQUENCE [LARGE SCALE GENOMIC DNA]</scope>
    <source>
        <strain evidence="4 5">5-2</strain>
    </source>
</reference>
<dbReference type="EMBL" id="MTBP01000001">
    <property type="protein sequence ID" value="POM26846.1"/>
    <property type="molecule type" value="Genomic_DNA"/>
</dbReference>
<dbReference type="CDD" id="cd00081">
    <property type="entry name" value="Hint"/>
    <property type="match status" value="1"/>
</dbReference>
<dbReference type="SUPFAM" id="SSF51294">
    <property type="entry name" value="Hedgehog/intein (Hint) domain"/>
    <property type="match status" value="1"/>
</dbReference>
<dbReference type="SMART" id="SM00306">
    <property type="entry name" value="HintN"/>
    <property type="match status" value="1"/>
</dbReference>
<evidence type="ECO:0000259" key="3">
    <source>
        <dbReference type="SMART" id="SM00306"/>
    </source>
</evidence>
<dbReference type="NCBIfam" id="TIGR01443">
    <property type="entry name" value="intein_Cterm"/>
    <property type="match status" value="1"/>
</dbReference>
<dbReference type="PANTHER" id="PTHR32305:SF17">
    <property type="entry name" value="TRNA NUCLEASE WAPA"/>
    <property type="match status" value="1"/>
</dbReference>
<dbReference type="InterPro" id="IPR022385">
    <property type="entry name" value="Rhs_assc_core"/>
</dbReference>
<feature type="region of interest" description="Disordered" evidence="2">
    <location>
        <begin position="981"/>
        <end position="1003"/>
    </location>
</feature>
<dbReference type="Pfam" id="PF05593">
    <property type="entry name" value="RHS_repeat"/>
    <property type="match status" value="1"/>
</dbReference>
<dbReference type="InterPro" id="IPR031325">
    <property type="entry name" value="RHS_repeat"/>
</dbReference>
<dbReference type="Gene3D" id="2.180.10.10">
    <property type="entry name" value="RHS repeat-associated core"/>
    <property type="match status" value="2"/>
</dbReference>
<dbReference type="InterPro" id="IPR003587">
    <property type="entry name" value="Hint_dom_N"/>
</dbReference>
<keyword evidence="1" id="KW-0677">Repeat</keyword>
<evidence type="ECO:0000313" key="4">
    <source>
        <dbReference type="EMBL" id="POM26846.1"/>
    </source>
</evidence>
<keyword evidence="4" id="KW-0378">Hydrolase</keyword>
<gene>
    <name evidence="4" type="primary">wapA</name>
    <name evidence="4" type="ORF">BTM25_12540</name>
</gene>
<evidence type="ECO:0000256" key="2">
    <source>
        <dbReference type="SAM" id="MobiDB-lite"/>
    </source>
</evidence>
<dbReference type="InterPro" id="IPR056823">
    <property type="entry name" value="TEN-like_YD-shell"/>
</dbReference>
<dbReference type="NCBIfam" id="TIGR03696">
    <property type="entry name" value="Rhs_assc_core"/>
    <property type="match status" value="1"/>
</dbReference>
<organism evidence="4 5">
    <name type="scientific">Actinomadura rubteroloni</name>
    <dbReference type="NCBI Taxonomy" id="1926885"/>
    <lineage>
        <taxon>Bacteria</taxon>
        <taxon>Bacillati</taxon>
        <taxon>Actinomycetota</taxon>
        <taxon>Actinomycetes</taxon>
        <taxon>Streptosporangiales</taxon>
        <taxon>Thermomonosporaceae</taxon>
        <taxon>Actinomadura</taxon>
    </lineage>
</organism>
<dbReference type="PROSITE" id="PS50818">
    <property type="entry name" value="INTEIN_C_TER"/>
    <property type="match status" value="1"/>
</dbReference>
<keyword evidence="5" id="KW-1185">Reference proteome</keyword>
<feature type="region of interest" description="Disordered" evidence="2">
    <location>
        <begin position="1190"/>
        <end position="1211"/>
    </location>
</feature>
<name>A0A2P4UP66_9ACTN</name>
<dbReference type="InterPro" id="IPR006530">
    <property type="entry name" value="YD"/>
</dbReference>
<feature type="compositionally biased region" description="Basic residues" evidence="2">
    <location>
        <begin position="50"/>
        <end position="64"/>
    </location>
</feature>
<dbReference type="InterPro" id="IPR050708">
    <property type="entry name" value="T6SS_VgrG/RHS"/>
</dbReference>
<dbReference type="Gene3D" id="2.170.16.10">
    <property type="entry name" value="Hedgehog/Intein (Hint) domain"/>
    <property type="match status" value="1"/>
</dbReference>
<dbReference type="NCBIfam" id="TIGR01643">
    <property type="entry name" value="YD_repeat_2x"/>
    <property type="match status" value="2"/>
</dbReference>
<dbReference type="GO" id="GO:0016787">
    <property type="term" value="F:hydrolase activity"/>
    <property type="evidence" value="ECO:0007669"/>
    <property type="project" value="UniProtKB-KW"/>
</dbReference>
<dbReference type="Pfam" id="PF25023">
    <property type="entry name" value="TEN_YD-shell"/>
    <property type="match status" value="1"/>
</dbReference>
<dbReference type="Proteomes" id="UP000242367">
    <property type="component" value="Unassembled WGS sequence"/>
</dbReference>
<dbReference type="InterPro" id="IPR036844">
    <property type="entry name" value="Hint_dom_sf"/>
</dbReference>
<feature type="domain" description="Hint" evidence="3">
    <location>
        <begin position="1986"/>
        <end position="2098"/>
    </location>
</feature>
<evidence type="ECO:0000256" key="1">
    <source>
        <dbReference type="ARBA" id="ARBA00022737"/>
    </source>
</evidence>
<dbReference type="EC" id="3.1.-.-" evidence="4"/>